<gene>
    <name evidence="1" type="ORF">RHMOL_Rhmol11G0057900</name>
</gene>
<protein>
    <submittedName>
        <fullName evidence="1">Uncharacterized protein</fullName>
    </submittedName>
</protein>
<evidence type="ECO:0000313" key="2">
    <source>
        <dbReference type="Proteomes" id="UP001062846"/>
    </source>
</evidence>
<dbReference type="EMBL" id="CM046398">
    <property type="protein sequence ID" value="KAI8530434.1"/>
    <property type="molecule type" value="Genomic_DNA"/>
</dbReference>
<reference evidence="1" key="1">
    <citation type="submission" date="2022-02" db="EMBL/GenBank/DDBJ databases">
        <title>Plant Genome Project.</title>
        <authorList>
            <person name="Zhang R.-G."/>
        </authorList>
    </citation>
    <scope>NUCLEOTIDE SEQUENCE</scope>
    <source>
        <strain evidence="1">AT1</strain>
    </source>
</reference>
<dbReference type="Proteomes" id="UP001062846">
    <property type="component" value="Chromosome 11"/>
</dbReference>
<organism evidence="1 2">
    <name type="scientific">Rhododendron molle</name>
    <name type="common">Chinese azalea</name>
    <name type="synonym">Azalea mollis</name>
    <dbReference type="NCBI Taxonomy" id="49168"/>
    <lineage>
        <taxon>Eukaryota</taxon>
        <taxon>Viridiplantae</taxon>
        <taxon>Streptophyta</taxon>
        <taxon>Embryophyta</taxon>
        <taxon>Tracheophyta</taxon>
        <taxon>Spermatophyta</taxon>
        <taxon>Magnoliopsida</taxon>
        <taxon>eudicotyledons</taxon>
        <taxon>Gunneridae</taxon>
        <taxon>Pentapetalae</taxon>
        <taxon>asterids</taxon>
        <taxon>Ericales</taxon>
        <taxon>Ericaceae</taxon>
        <taxon>Ericoideae</taxon>
        <taxon>Rhodoreae</taxon>
        <taxon>Rhododendron</taxon>
    </lineage>
</organism>
<evidence type="ECO:0000313" key="1">
    <source>
        <dbReference type="EMBL" id="KAI8530434.1"/>
    </source>
</evidence>
<accession>A0ACC0LQ16</accession>
<name>A0ACC0LQ16_RHOML</name>
<proteinExistence type="predicted"/>
<sequence length="69" mass="6967">MEPAMEDQTGAGVTEGGGGGGGSSGAVSDIPRSNVSLPRDSARGKGAVIAEVEESTDIPVEYREEDIAF</sequence>
<comment type="caution">
    <text evidence="1">The sequence shown here is derived from an EMBL/GenBank/DDBJ whole genome shotgun (WGS) entry which is preliminary data.</text>
</comment>
<keyword evidence="2" id="KW-1185">Reference proteome</keyword>